<dbReference type="KEGG" id="nai:NECAME_19614"/>
<keyword evidence="2" id="KW-1185">Reference proteome</keyword>
<proteinExistence type="predicted"/>
<gene>
    <name evidence="1" type="ORF">NECAME_19614</name>
</gene>
<dbReference type="STRING" id="51031.W2TS56"/>
<evidence type="ECO:0000313" key="1">
    <source>
        <dbReference type="EMBL" id="ETN84504.1"/>
    </source>
</evidence>
<organism evidence="1 2">
    <name type="scientific">Necator americanus</name>
    <name type="common">Human hookworm</name>
    <dbReference type="NCBI Taxonomy" id="51031"/>
    <lineage>
        <taxon>Eukaryota</taxon>
        <taxon>Metazoa</taxon>
        <taxon>Ecdysozoa</taxon>
        <taxon>Nematoda</taxon>
        <taxon>Chromadorea</taxon>
        <taxon>Rhabditida</taxon>
        <taxon>Rhabditina</taxon>
        <taxon>Rhabditomorpha</taxon>
        <taxon>Strongyloidea</taxon>
        <taxon>Ancylostomatidae</taxon>
        <taxon>Bunostominae</taxon>
        <taxon>Necator</taxon>
    </lineage>
</organism>
<dbReference type="Proteomes" id="UP000053676">
    <property type="component" value="Unassembled WGS sequence"/>
</dbReference>
<sequence length="72" mass="8187">MDTYIINVPDSAALGGAMLAKYAYYSPSLSYYDYYKNTRIQKVAEPDLKKSKIYEAMLQDLVALCKLIPEKP</sequence>
<dbReference type="OrthoDB" id="5853105at2759"/>
<dbReference type="Gene3D" id="3.30.420.40">
    <property type="match status" value="1"/>
</dbReference>
<dbReference type="EMBL" id="KI657936">
    <property type="protein sequence ID" value="ETN84504.1"/>
    <property type="molecule type" value="Genomic_DNA"/>
</dbReference>
<evidence type="ECO:0000313" key="2">
    <source>
        <dbReference type="Proteomes" id="UP000053676"/>
    </source>
</evidence>
<protein>
    <submittedName>
        <fullName evidence="1">Uncharacterized protein</fullName>
    </submittedName>
</protein>
<dbReference type="AlphaFoldDB" id="W2TS56"/>
<reference evidence="2" key="1">
    <citation type="journal article" date="2014" name="Nat. Genet.">
        <title>Genome of the human hookworm Necator americanus.</title>
        <authorList>
            <person name="Tang Y.T."/>
            <person name="Gao X."/>
            <person name="Rosa B.A."/>
            <person name="Abubucker S."/>
            <person name="Hallsworth-Pepin K."/>
            <person name="Martin J."/>
            <person name="Tyagi R."/>
            <person name="Heizer E."/>
            <person name="Zhang X."/>
            <person name="Bhonagiri-Palsikar V."/>
            <person name="Minx P."/>
            <person name="Warren W.C."/>
            <person name="Wang Q."/>
            <person name="Zhan B."/>
            <person name="Hotez P.J."/>
            <person name="Sternberg P.W."/>
            <person name="Dougall A."/>
            <person name="Gaze S.T."/>
            <person name="Mulvenna J."/>
            <person name="Sotillo J."/>
            <person name="Ranganathan S."/>
            <person name="Rabelo E.M."/>
            <person name="Wilson R.K."/>
            <person name="Felgner P.L."/>
            <person name="Bethony J."/>
            <person name="Hawdon J.M."/>
            <person name="Gasser R.B."/>
            <person name="Loukas A."/>
            <person name="Mitreva M."/>
        </authorList>
    </citation>
    <scope>NUCLEOTIDE SEQUENCE [LARGE SCALE GENOMIC DNA]</scope>
</reference>
<accession>W2TS56</accession>
<name>W2TS56_NECAM</name>